<dbReference type="Proteomes" id="UP000271162">
    <property type="component" value="Unassembled WGS sequence"/>
</dbReference>
<dbReference type="PROSITE" id="PS51864">
    <property type="entry name" value="ASTACIN"/>
    <property type="match status" value="2"/>
</dbReference>
<dbReference type="InterPro" id="IPR001506">
    <property type="entry name" value="Peptidase_M12A"/>
</dbReference>
<feature type="binding site" evidence="7">
    <location>
        <position position="442"/>
    </location>
    <ligand>
        <name>Zn(2+)</name>
        <dbReference type="ChEBI" id="CHEBI:29105"/>
        <note>catalytic</note>
    </ligand>
</feature>
<keyword evidence="1 7" id="KW-0645">Protease</keyword>
<feature type="binding site" evidence="7">
    <location>
        <position position="446"/>
    </location>
    <ligand>
        <name>Zn(2+)</name>
        <dbReference type="ChEBI" id="CHEBI:29105"/>
        <note>catalytic</note>
    </ligand>
</feature>
<dbReference type="InterPro" id="IPR024079">
    <property type="entry name" value="MetalloPept_cat_dom_sf"/>
</dbReference>
<dbReference type="SMART" id="SM00235">
    <property type="entry name" value="ZnMc"/>
    <property type="match status" value="2"/>
</dbReference>
<dbReference type="GO" id="GO:0008270">
    <property type="term" value="F:zinc ion binding"/>
    <property type="evidence" value="ECO:0007669"/>
    <property type="project" value="UniProtKB-UniRule"/>
</dbReference>
<feature type="active site" evidence="7">
    <location>
        <position position="443"/>
    </location>
</feature>
<dbReference type="GO" id="GO:0006508">
    <property type="term" value="P:proteolysis"/>
    <property type="evidence" value="ECO:0007669"/>
    <property type="project" value="UniProtKB-KW"/>
</dbReference>
<keyword evidence="2 7" id="KW-0479">Metal-binding</keyword>
<dbReference type="PRINTS" id="PR00480">
    <property type="entry name" value="ASTACIN"/>
</dbReference>
<feature type="binding site" evidence="7">
    <location>
        <position position="132"/>
    </location>
    <ligand>
        <name>Zn(2+)</name>
        <dbReference type="ChEBI" id="CHEBI:29105"/>
        <note>catalytic</note>
    </ligand>
</feature>
<accession>A0A0N4YGF9</accession>
<keyword evidence="5 7" id="KW-0482">Metalloprotease</keyword>
<protein>
    <recommendedName>
        <fullName evidence="8">Metalloendopeptidase</fullName>
        <ecNumber evidence="8">3.4.24.-</ecNumber>
    </recommendedName>
</protein>
<evidence type="ECO:0000256" key="7">
    <source>
        <dbReference type="PROSITE-ProRule" id="PRU01211"/>
    </source>
</evidence>
<evidence type="ECO:0000256" key="5">
    <source>
        <dbReference type="ARBA" id="ARBA00023049"/>
    </source>
</evidence>
<keyword evidence="3 7" id="KW-0378">Hydrolase</keyword>
<dbReference type="EMBL" id="UYSL01021938">
    <property type="protein sequence ID" value="VDL79489.1"/>
    <property type="molecule type" value="Genomic_DNA"/>
</dbReference>
<feature type="active site" evidence="7">
    <location>
        <position position="133"/>
    </location>
</feature>
<evidence type="ECO:0000313" key="11">
    <source>
        <dbReference type="Proteomes" id="UP000271162"/>
    </source>
</evidence>
<feature type="domain" description="Peptidase M12A" evidence="9">
    <location>
        <begin position="26"/>
        <end position="299"/>
    </location>
</feature>
<keyword evidence="4 7" id="KW-0862">Zinc</keyword>
<gene>
    <name evidence="10" type="ORF">NBR_LOCUS15895</name>
</gene>
<dbReference type="InterPro" id="IPR006026">
    <property type="entry name" value="Peptidase_Metallo"/>
</dbReference>
<keyword evidence="11" id="KW-1185">Reference proteome</keyword>
<feature type="binding site" evidence="7">
    <location>
        <position position="452"/>
    </location>
    <ligand>
        <name>Zn(2+)</name>
        <dbReference type="ChEBI" id="CHEBI:29105"/>
        <note>catalytic</note>
    </ligand>
</feature>
<keyword evidence="6" id="KW-1015">Disulfide bond</keyword>
<reference evidence="12" key="1">
    <citation type="submission" date="2017-02" db="UniProtKB">
        <authorList>
            <consortium name="WormBaseParasite"/>
        </authorList>
    </citation>
    <scope>IDENTIFICATION</scope>
</reference>
<dbReference type="PANTHER" id="PTHR10127">
    <property type="entry name" value="DISCOIDIN, CUB, EGF, LAMININ , AND ZINC METALLOPROTEASE DOMAIN CONTAINING"/>
    <property type="match status" value="1"/>
</dbReference>
<evidence type="ECO:0000256" key="4">
    <source>
        <dbReference type="ARBA" id="ARBA00022833"/>
    </source>
</evidence>
<comment type="cofactor">
    <cofactor evidence="7 8">
        <name>Zn(2+)</name>
        <dbReference type="ChEBI" id="CHEBI:29105"/>
    </cofactor>
    <text evidence="7 8">Binds 1 zinc ion per subunit.</text>
</comment>
<evidence type="ECO:0000313" key="10">
    <source>
        <dbReference type="EMBL" id="VDL79489.1"/>
    </source>
</evidence>
<evidence type="ECO:0000256" key="2">
    <source>
        <dbReference type="ARBA" id="ARBA00022723"/>
    </source>
</evidence>
<evidence type="ECO:0000259" key="9">
    <source>
        <dbReference type="PROSITE" id="PS51864"/>
    </source>
</evidence>
<feature type="binding site" evidence="7">
    <location>
        <position position="136"/>
    </location>
    <ligand>
        <name>Zn(2+)</name>
        <dbReference type="ChEBI" id="CHEBI:29105"/>
        <note>catalytic</note>
    </ligand>
</feature>
<dbReference type="PANTHER" id="PTHR10127:SF780">
    <property type="entry name" value="METALLOENDOPEPTIDASE"/>
    <property type="match status" value="1"/>
</dbReference>
<dbReference type="SUPFAM" id="SSF55486">
    <property type="entry name" value="Metalloproteases ('zincins'), catalytic domain"/>
    <property type="match status" value="3"/>
</dbReference>
<evidence type="ECO:0000256" key="1">
    <source>
        <dbReference type="ARBA" id="ARBA00022670"/>
    </source>
</evidence>
<dbReference type="EC" id="3.4.24.-" evidence="8"/>
<name>A0A0N4YGF9_NIPBR</name>
<dbReference type="AlphaFoldDB" id="A0A0N4YGF9"/>
<evidence type="ECO:0000256" key="3">
    <source>
        <dbReference type="ARBA" id="ARBA00022801"/>
    </source>
</evidence>
<comment type="caution">
    <text evidence="7">Lacks conserved residue(s) required for the propagation of feature annotation.</text>
</comment>
<evidence type="ECO:0000313" key="12">
    <source>
        <dbReference type="WBParaSite" id="NBR_0001589401-mRNA-1"/>
    </source>
</evidence>
<dbReference type="STRING" id="27835.A0A0N4YGF9"/>
<dbReference type="GO" id="GO:0004222">
    <property type="term" value="F:metalloendopeptidase activity"/>
    <property type="evidence" value="ECO:0007669"/>
    <property type="project" value="UniProtKB-UniRule"/>
</dbReference>
<evidence type="ECO:0000256" key="8">
    <source>
        <dbReference type="RuleBase" id="RU361183"/>
    </source>
</evidence>
<feature type="domain" description="Peptidase M12A" evidence="9">
    <location>
        <begin position="432"/>
        <end position="546"/>
    </location>
</feature>
<feature type="binding site" evidence="7">
    <location>
        <position position="142"/>
    </location>
    <ligand>
        <name>Zn(2+)</name>
        <dbReference type="ChEBI" id="CHEBI:29105"/>
        <note>catalytic</note>
    </ligand>
</feature>
<evidence type="ECO:0000256" key="6">
    <source>
        <dbReference type="ARBA" id="ARBA00023157"/>
    </source>
</evidence>
<reference evidence="10 11" key="2">
    <citation type="submission" date="2018-11" db="EMBL/GenBank/DDBJ databases">
        <authorList>
            <consortium name="Pathogen Informatics"/>
        </authorList>
    </citation>
    <scope>NUCLEOTIDE SEQUENCE [LARGE SCALE GENOMIC DNA]</scope>
</reference>
<dbReference type="Gene3D" id="3.40.390.10">
    <property type="entry name" value="Collagenase (Catalytic Domain)"/>
    <property type="match status" value="3"/>
</dbReference>
<dbReference type="WBParaSite" id="NBR_0001589401-mRNA-1">
    <property type="protein sequence ID" value="NBR_0001589401-mRNA-1"/>
    <property type="gene ID" value="NBR_0001589401"/>
</dbReference>
<dbReference type="Pfam" id="PF01400">
    <property type="entry name" value="Astacin"/>
    <property type="match status" value="3"/>
</dbReference>
<organism evidence="12">
    <name type="scientific">Nippostrongylus brasiliensis</name>
    <name type="common">Rat hookworm</name>
    <dbReference type="NCBI Taxonomy" id="27835"/>
    <lineage>
        <taxon>Eukaryota</taxon>
        <taxon>Metazoa</taxon>
        <taxon>Ecdysozoa</taxon>
        <taxon>Nematoda</taxon>
        <taxon>Chromadorea</taxon>
        <taxon>Rhabditida</taxon>
        <taxon>Rhabditina</taxon>
        <taxon>Rhabditomorpha</taxon>
        <taxon>Strongyloidea</taxon>
        <taxon>Heligmosomidae</taxon>
        <taxon>Nippostrongylus</taxon>
    </lineage>
</organism>
<dbReference type="OMA" id="YVTIDYS"/>
<proteinExistence type="predicted"/>
<sequence>MFRRGVKWDGPPSHQEAAEIALRKKRAVTIKEHQIQFHERDWKGNFVVPFNISDKFDEEGVRKIEEVMQEIEKNTCIRFEKHSPSCGRKSLPIQFKTDGSGECFSRYDRQEHVIMLGKNKSSNCIYIPTIYHEILHSLGVHHEQRRPDRDEYVTVYEDNIEDGQRSQFDKVLDADTHDTPYDFHSVMHYRKDGFGKNGSITIKTHDPYYQDKIGKVEAPSISDYQAVCHQPQFDKLLDADTHGTPYDFDSVMHYRKDEFGKNGAITIETHDPDYQDKIGKSKAPSIIDYQAVCNLYKCKACMEWKYELPQTSIEQSFDSRELDTCMGKWKFGLLVVMSGVLFMKQRLEITPNVHEVFRRGVKWDGPQPPPSHEEAAEMAQRKKRAVTIKEHEIKFHERGFEMIVVVPYNISDEFLEKEVREIEQVMEDFHFYSCIDKPTIYHEILHSLGVHHEHERPDRDKYVTIYHDNIENDTKHAFEKLSDDAADTHGTPYDFYSLMHYRKNSFGINEAITIQTHDPRYQDVIGNAIAPSELDYQAVCNLYKCDICMGKRGFELPESLVDDPLDARGRR</sequence>